<keyword evidence="2" id="KW-1185">Reference proteome</keyword>
<dbReference type="EMBL" id="JACOOH010000011">
    <property type="protein sequence ID" value="MBC5623492.1"/>
    <property type="molecule type" value="Genomic_DNA"/>
</dbReference>
<gene>
    <name evidence="1" type="ORF">H8S64_20555</name>
</gene>
<protein>
    <recommendedName>
        <fullName evidence="3">Gliding motility protein GldN</fullName>
    </recommendedName>
</protein>
<name>A0ABR7D6A3_9BACT</name>
<reference evidence="1 2" key="1">
    <citation type="submission" date="2020-08" db="EMBL/GenBank/DDBJ databases">
        <title>Genome public.</title>
        <authorList>
            <person name="Liu C."/>
            <person name="Sun Q."/>
        </authorList>
    </citation>
    <scope>NUCLEOTIDE SEQUENCE [LARGE SCALE GENOMIC DNA]</scope>
    <source>
        <strain evidence="1 2">NSJ-56</strain>
    </source>
</reference>
<dbReference type="Gene3D" id="3.40.390.70">
    <property type="match status" value="1"/>
</dbReference>
<organism evidence="1 2">
    <name type="scientific">Butyricimonas hominis</name>
    <dbReference type="NCBI Taxonomy" id="2763032"/>
    <lineage>
        <taxon>Bacteria</taxon>
        <taxon>Pseudomonadati</taxon>
        <taxon>Bacteroidota</taxon>
        <taxon>Bacteroidia</taxon>
        <taxon>Bacteroidales</taxon>
        <taxon>Odoribacteraceae</taxon>
        <taxon>Butyricimonas</taxon>
    </lineage>
</organism>
<proteinExistence type="predicted"/>
<sequence>MKKTIYFILGLISMNIFSCNEDKEVGIPIEIIEDYKLPQGNASVEANARIQEIYETYDSYVLYNYTQKDALWKQAAGTGAVQKYVISMGDVQYVDAMLNYIDAIWLQFFPPEFLKKGGLPYRVFLADSIYLDRSTPQMTRLILYNYMLNGNSVAISGMNANLTTMNAETKRARKLELITAMWDYYIAEGILDIPEEFYDGTDYNTAPELPLTEKTLDTYRKRGFLPSRYYGDNYAEEWYVYPSSWKYAVTNDLKSFLYHLFSRSDEQMEIYLNNSEYKLIQNKWNVLINYYKEKYNIDIRKIGNTTYE</sequence>
<evidence type="ECO:0000313" key="2">
    <source>
        <dbReference type="Proteomes" id="UP000646484"/>
    </source>
</evidence>
<comment type="caution">
    <text evidence="1">The sequence shown here is derived from an EMBL/GenBank/DDBJ whole genome shotgun (WGS) entry which is preliminary data.</text>
</comment>
<dbReference type="Proteomes" id="UP000646484">
    <property type="component" value="Unassembled WGS sequence"/>
</dbReference>
<dbReference type="RefSeq" id="WP_186978532.1">
    <property type="nucleotide sequence ID" value="NZ_JACOOH010000011.1"/>
</dbReference>
<evidence type="ECO:0008006" key="3">
    <source>
        <dbReference type="Google" id="ProtNLM"/>
    </source>
</evidence>
<evidence type="ECO:0000313" key="1">
    <source>
        <dbReference type="EMBL" id="MBC5623492.1"/>
    </source>
</evidence>
<accession>A0ABR7D6A3</accession>